<comment type="caution">
    <text evidence="3">The sequence shown here is derived from an EMBL/GenBank/DDBJ whole genome shotgun (WGS) entry which is preliminary data.</text>
</comment>
<evidence type="ECO:0000259" key="2">
    <source>
        <dbReference type="PROSITE" id="PS50158"/>
    </source>
</evidence>
<dbReference type="FunFam" id="1.10.340.70:FF:000001">
    <property type="entry name" value="Retrovirus-related Pol polyprotein from transposon gypsy-like Protein"/>
    <property type="match status" value="1"/>
</dbReference>
<dbReference type="PROSITE" id="PS50158">
    <property type="entry name" value="ZF_CCHC"/>
    <property type="match status" value="1"/>
</dbReference>
<dbReference type="SUPFAM" id="SSF57756">
    <property type="entry name" value="Retrovirus zinc finger-like domains"/>
    <property type="match status" value="1"/>
</dbReference>
<dbReference type="InterPro" id="IPR041588">
    <property type="entry name" value="Integrase_H2C2"/>
</dbReference>
<accession>A0AAV4EI29</accession>
<keyword evidence="3" id="KW-0548">Nucleotidyltransferase</keyword>
<sequence length="435" mass="48020">MDTCPEYLATSLREKDLPTLERIANESDLFLQARHRKLCDQPRRVFQINARLKMDPVRLIEPEKKLNSGQRKGEAKVGVADQRLCFKCKKTGHIARYCTAVDTGMKKAGAGVVLKAPEVKTAAVKKPTEGSTMKVTDNLQSEVKDGMLQLASGKSIPVMVNCAALGDPGKTNSLRLPIFRGEINCREVDVMRDIGCEGVVVGRQLVDAGQLTGECCLLLRIDNTTWLAEKAVINLTTPFLSGEVKALCIPDAICDVIVGNVDGARSPEDPDMSVMVGAATTRAQAKRDAVAKPLRVPDKERHGGVDREQLIKLHQEDPRIQELVDAGRTSRRGGKVVSFEKARGIVYRRYEDSGHNVSIKLMVLPKTLREYMMSVAHGSLTGAYLGIRRTKDKVLSNFYWPGVDGNVTRFCRSCDLCRRTLKKGIVPRVPLEKVL</sequence>
<dbReference type="EMBL" id="BMAT01000148">
    <property type="protein sequence ID" value="GFR60628.1"/>
    <property type="molecule type" value="Genomic_DNA"/>
</dbReference>
<reference evidence="3 4" key="1">
    <citation type="journal article" date="2021" name="Elife">
        <title>Chloroplast acquisition without the gene transfer in kleptoplastic sea slugs, Plakobranchus ocellatus.</title>
        <authorList>
            <person name="Maeda T."/>
            <person name="Takahashi S."/>
            <person name="Yoshida T."/>
            <person name="Shimamura S."/>
            <person name="Takaki Y."/>
            <person name="Nagai Y."/>
            <person name="Toyoda A."/>
            <person name="Suzuki Y."/>
            <person name="Arimoto A."/>
            <person name="Ishii H."/>
            <person name="Satoh N."/>
            <person name="Nishiyama T."/>
            <person name="Hasebe M."/>
            <person name="Maruyama T."/>
            <person name="Minagawa J."/>
            <person name="Obokata J."/>
            <person name="Shigenobu S."/>
        </authorList>
    </citation>
    <scope>NUCLEOTIDE SEQUENCE [LARGE SCALE GENOMIC DNA]</scope>
</reference>
<dbReference type="GO" id="GO:0008270">
    <property type="term" value="F:zinc ion binding"/>
    <property type="evidence" value="ECO:0007669"/>
    <property type="project" value="UniProtKB-KW"/>
</dbReference>
<dbReference type="AlphaFoldDB" id="A0AAV4EI29"/>
<keyword evidence="1" id="KW-0479">Metal-binding</keyword>
<name>A0AAV4EI29_9GAST</name>
<evidence type="ECO:0000313" key="4">
    <source>
        <dbReference type="Proteomes" id="UP000762676"/>
    </source>
</evidence>
<dbReference type="SMART" id="SM00343">
    <property type="entry name" value="ZnF_C2HC"/>
    <property type="match status" value="1"/>
</dbReference>
<dbReference type="Gene3D" id="4.10.60.10">
    <property type="entry name" value="Zinc finger, CCHC-type"/>
    <property type="match status" value="1"/>
</dbReference>
<gene>
    <name evidence="3" type="ORF">ElyMa_000084200</name>
</gene>
<evidence type="ECO:0000256" key="1">
    <source>
        <dbReference type="PROSITE-ProRule" id="PRU00047"/>
    </source>
</evidence>
<keyword evidence="3" id="KW-0808">Transferase</keyword>
<dbReference type="InterPro" id="IPR001878">
    <property type="entry name" value="Znf_CCHC"/>
</dbReference>
<evidence type="ECO:0000313" key="3">
    <source>
        <dbReference type="EMBL" id="GFR60628.1"/>
    </source>
</evidence>
<feature type="domain" description="CCHC-type" evidence="2">
    <location>
        <begin position="85"/>
        <end position="98"/>
    </location>
</feature>
<dbReference type="PANTHER" id="PTHR46888:SF1">
    <property type="entry name" value="RIBONUCLEASE H"/>
    <property type="match status" value="1"/>
</dbReference>
<dbReference type="InterPro" id="IPR036875">
    <property type="entry name" value="Znf_CCHC_sf"/>
</dbReference>
<keyword evidence="1" id="KW-0863">Zinc-finger</keyword>
<dbReference type="Pfam" id="PF00098">
    <property type="entry name" value="zf-CCHC"/>
    <property type="match status" value="1"/>
</dbReference>
<dbReference type="Gene3D" id="1.10.340.70">
    <property type="match status" value="1"/>
</dbReference>
<protein>
    <submittedName>
        <fullName evidence="3">Reverse transcriptase</fullName>
    </submittedName>
</protein>
<keyword evidence="4" id="KW-1185">Reference proteome</keyword>
<keyword evidence="1" id="KW-0862">Zinc</keyword>
<dbReference type="GO" id="GO:0003964">
    <property type="term" value="F:RNA-directed DNA polymerase activity"/>
    <property type="evidence" value="ECO:0007669"/>
    <property type="project" value="UniProtKB-KW"/>
</dbReference>
<dbReference type="PANTHER" id="PTHR46888">
    <property type="entry name" value="ZINC KNUCKLE DOMAINCONTAINING PROTEIN-RELATED"/>
    <property type="match status" value="1"/>
</dbReference>
<dbReference type="GO" id="GO:0003676">
    <property type="term" value="F:nucleic acid binding"/>
    <property type="evidence" value="ECO:0007669"/>
    <property type="project" value="InterPro"/>
</dbReference>
<proteinExistence type="predicted"/>
<dbReference type="Pfam" id="PF17921">
    <property type="entry name" value="Integrase_H2C2"/>
    <property type="match status" value="1"/>
</dbReference>
<dbReference type="Proteomes" id="UP000762676">
    <property type="component" value="Unassembled WGS sequence"/>
</dbReference>
<keyword evidence="3" id="KW-0695">RNA-directed DNA polymerase</keyword>
<organism evidence="3 4">
    <name type="scientific">Elysia marginata</name>
    <dbReference type="NCBI Taxonomy" id="1093978"/>
    <lineage>
        <taxon>Eukaryota</taxon>
        <taxon>Metazoa</taxon>
        <taxon>Spiralia</taxon>
        <taxon>Lophotrochozoa</taxon>
        <taxon>Mollusca</taxon>
        <taxon>Gastropoda</taxon>
        <taxon>Heterobranchia</taxon>
        <taxon>Euthyneura</taxon>
        <taxon>Panpulmonata</taxon>
        <taxon>Sacoglossa</taxon>
        <taxon>Placobranchoidea</taxon>
        <taxon>Plakobranchidae</taxon>
        <taxon>Elysia</taxon>
    </lineage>
</organism>